<dbReference type="AlphaFoldDB" id="A0A370TEL9"/>
<gene>
    <name evidence="4" type="ORF">BP5553_08565</name>
</gene>
<accession>A0A370TEL9</accession>
<evidence type="ECO:0000259" key="3">
    <source>
        <dbReference type="Pfam" id="PF24808"/>
    </source>
</evidence>
<dbReference type="OrthoDB" id="2439692at2759"/>
<keyword evidence="2" id="KW-0732">Signal</keyword>
<feature type="chain" id="PRO_5016992887" description="DUF7707 domain-containing protein" evidence="2">
    <location>
        <begin position="23"/>
        <end position="208"/>
    </location>
</feature>
<feature type="compositionally biased region" description="Polar residues" evidence="1">
    <location>
        <begin position="131"/>
        <end position="143"/>
    </location>
</feature>
<organism evidence="4 5">
    <name type="scientific">Venustampulla echinocandica</name>
    <dbReference type="NCBI Taxonomy" id="2656787"/>
    <lineage>
        <taxon>Eukaryota</taxon>
        <taxon>Fungi</taxon>
        <taxon>Dikarya</taxon>
        <taxon>Ascomycota</taxon>
        <taxon>Pezizomycotina</taxon>
        <taxon>Leotiomycetes</taxon>
        <taxon>Helotiales</taxon>
        <taxon>Pleuroascaceae</taxon>
        <taxon>Venustampulla</taxon>
    </lineage>
</organism>
<dbReference type="PANTHER" id="PTHR38118">
    <property type="entry name" value="ANCHORED CELL WALL PROTEIN 11-RELATED"/>
    <property type="match status" value="1"/>
</dbReference>
<dbReference type="Pfam" id="PF24808">
    <property type="entry name" value="DUF7707"/>
    <property type="match status" value="1"/>
</dbReference>
<feature type="region of interest" description="Disordered" evidence="1">
    <location>
        <begin position="131"/>
        <end position="154"/>
    </location>
</feature>
<protein>
    <recommendedName>
        <fullName evidence="3">DUF7707 domain-containing protein</fullName>
    </recommendedName>
</protein>
<dbReference type="RefSeq" id="XP_031866619.1">
    <property type="nucleotide sequence ID" value="XM_032017188.1"/>
</dbReference>
<keyword evidence="5" id="KW-1185">Reference proteome</keyword>
<evidence type="ECO:0000256" key="1">
    <source>
        <dbReference type="SAM" id="MobiDB-lite"/>
    </source>
</evidence>
<name>A0A370TEL9_9HELO</name>
<reference evidence="4 5" key="1">
    <citation type="journal article" date="2018" name="IMA Fungus">
        <title>IMA Genome-F 9: Draft genome sequence of Annulohypoxylon stygium, Aspergillus mulundensis, Berkeleyomyces basicola (syn. Thielaviopsis basicola), Ceratocystis smalleyi, two Cercospora beticola strains, Coleophoma cylindrospora, Fusarium fracticaudum, Phialophora cf. hyalina, and Morchella septimelata.</title>
        <authorList>
            <person name="Wingfield B.D."/>
            <person name="Bills G.F."/>
            <person name="Dong Y."/>
            <person name="Huang W."/>
            <person name="Nel W.J."/>
            <person name="Swalarsk-Parry B.S."/>
            <person name="Vaghefi N."/>
            <person name="Wilken P.M."/>
            <person name="An Z."/>
            <person name="de Beer Z.W."/>
            <person name="De Vos L."/>
            <person name="Chen L."/>
            <person name="Duong T.A."/>
            <person name="Gao Y."/>
            <person name="Hammerbacher A."/>
            <person name="Kikkert J.R."/>
            <person name="Li Y."/>
            <person name="Li H."/>
            <person name="Li K."/>
            <person name="Li Q."/>
            <person name="Liu X."/>
            <person name="Ma X."/>
            <person name="Naidoo K."/>
            <person name="Pethybridge S.J."/>
            <person name="Sun J."/>
            <person name="Steenkamp E.T."/>
            <person name="van der Nest M.A."/>
            <person name="van Wyk S."/>
            <person name="Wingfield M.J."/>
            <person name="Xiong C."/>
            <person name="Yue Q."/>
            <person name="Zhang X."/>
        </authorList>
    </citation>
    <scope>NUCLEOTIDE SEQUENCE [LARGE SCALE GENOMIC DNA]</scope>
    <source>
        <strain evidence="4 5">BP 5553</strain>
    </source>
</reference>
<dbReference type="Proteomes" id="UP000254866">
    <property type="component" value="Unassembled WGS sequence"/>
</dbReference>
<evidence type="ECO:0000313" key="4">
    <source>
        <dbReference type="EMBL" id="RDL33126.1"/>
    </source>
</evidence>
<dbReference type="PANTHER" id="PTHR38118:SF2">
    <property type="entry name" value="CDP-ALCOHOL PHOSPHATIDYLTRANSFERASE PROTEIN"/>
    <property type="match status" value="1"/>
</dbReference>
<evidence type="ECO:0000313" key="5">
    <source>
        <dbReference type="Proteomes" id="UP000254866"/>
    </source>
</evidence>
<dbReference type="GeneID" id="43601414"/>
<feature type="signal peptide" evidence="2">
    <location>
        <begin position="1"/>
        <end position="22"/>
    </location>
</feature>
<proteinExistence type="predicted"/>
<feature type="domain" description="DUF7707" evidence="3">
    <location>
        <begin position="27"/>
        <end position="131"/>
    </location>
</feature>
<dbReference type="InterPro" id="IPR056124">
    <property type="entry name" value="DUF7707"/>
</dbReference>
<comment type="caution">
    <text evidence="4">The sequence shown here is derived from an EMBL/GenBank/DDBJ whole genome shotgun (WGS) entry which is preliminary data.</text>
</comment>
<dbReference type="EMBL" id="NPIC01000009">
    <property type="protein sequence ID" value="RDL33126.1"/>
    <property type="molecule type" value="Genomic_DNA"/>
</dbReference>
<evidence type="ECO:0000256" key="2">
    <source>
        <dbReference type="SAM" id="SignalP"/>
    </source>
</evidence>
<sequence>MPSFKTAAAVVATALFAVGAQAQDQYVIDPNSVPLDIRSHWCTSQKAACPLLCLQLPGQSATTRANDCDAPTLVYHCICGNGLTPNASQYSQTLPYFICQQYGNQCVTACSGNTDCQNSCRVDHPCGAQNPSPLNTSSSSVMPSTTRGSGGSETTGGVVYNGISGAAETTAAGGAGKKSGGQAALDMGQSYGLAIVFASVFAGFALVL</sequence>